<evidence type="ECO:0000313" key="2">
    <source>
        <dbReference type="Proteomes" id="UP000287651"/>
    </source>
</evidence>
<dbReference type="AlphaFoldDB" id="A0A426Z863"/>
<comment type="caution">
    <text evidence="1">The sequence shown here is derived from an EMBL/GenBank/DDBJ whole genome shotgun (WGS) entry which is preliminary data.</text>
</comment>
<protein>
    <submittedName>
        <fullName evidence="1">Uncharacterized protein</fullName>
    </submittedName>
</protein>
<dbReference type="EMBL" id="AMZH03007895">
    <property type="protein sequence ID" value="RRT60178.1"/>
    <property type="molecule type" value="Genomic_DNA"/>
</dbReference>
<dbReference type="Proteomes" id="UP000287651">
    <property type="component" value="Unassembled WGS sequence"/>
</dbReference>
<name>A0A426Z863_ENSVE</name>
<evidence type="ECO:0000313" key="1">
    <source>
        <dbReference type="EMBL" id="RRT60178.1"/>
    </source>
</evidence>
<organism evidence="1 2">
    <name type="scientific">Ensete ventricosum</name>
    <name type="common">Abyssinian banana</name>
    <name type="synonym">Musa ensete</name>
    <dbReference type="NCBI Taxonomy" id="4639"/>
    <lineage>
        <taxon>Eukaryota</taxon>
        <taxon>Viridiplantae</taxon>
        <taxon>Streptophyta</taxon>
        <taxon>Embryophyta</taxon>
        <taxon>Tracheophyta</taxon>
        <taxon>Spermatophyta</taxon>
        <taxon>Magnoliopsida</taxon>
        <taxon>Liliopsida</taxon>
        <taxon>Zingiberales</taxon>
        <taxon>Musaceae</taxon>
        <taxon>Ensete</taxon>
    </lineage>
</organism>
<gene>
    <name evidence="1" type="ORF">B296_00026603</name>
</gene>
<proteinExistence type="predicted"/>
<reference evidence="1 2" key="1">
    <citation type="journal article" date="2014" name="Agronomy (Basel)">
        <title>A Draft Genome Sequence for Ensete ventricosum, the Drought-Tolerant Tree Against Hunger.</title>
        <authorList>
            <person name="Harrison J."/>
            <person name="Moore K.A."/>
            <person name="Paszkiewicz K."/>
            <person name="Jones T."/>
            <person name="Grant M."/>
            <person name="Ambacheew D."/>
            <person name="Muzemil S."/>
            <person name="Studholme D.J."/>
        </authorList>
    </citation>
    <scope>NUCLEOTIDE SEQUENCE [LARGE SCALE GENOMIC DNA]</scope>
</reference>
<sequence length="68" mass="7465">MKGRIDSDRGAVRASEWGCPWAAGSERLSAGGSVGDREMLLFDSKEVPSRTMPKARSRYNAVVPIREL</sequence>
<accession>A0A426Z863</accession>